<proteinExistence type="predicted"/>
<keyword evidence="1" id="KW-0812">Transmembrane</keyword>
<dbReference type="EMBL" id="CAFBMF010000245">
    <property type="protein sequence ID" value="CAB4919180.1"/>
    <property type="molecule type" value="Genomic_DNA"/>
</dbReference>
<dbReference type="EMBL" id="CAFAAL010000153">
    <property type="protein sequence ID" value="CAB4814103.1"/>
    <property type="molecule type" value="Genomic_DNA"/>
</dbReference>
<evidence type="ECO:0000313" key="6">
    <source>
        <dbReference type="EMBL" id="CAB4919180.1"/>
    </source>
</evidence>
<sequence length="38" mass="4210">MSEGVLFSFGAVIFFIVFGGATLYGMSTLRKFQEDQKS</sequence>
<evidence type="ECO:0000313" key="4">
    <source>
        <dbReference type="EMBL" id="CAB4814103.1"/>
    </source>
</evidence>
<reference evidence="3" key="1">
    <citation type="submission" date="2020-05" db="EMBL/GenBank/DDBJ databases">
        <authorList>
            <person name="Chiriac C."/>
            <person name="Salcher M."/>
            <person name="Ghai R."/>
            <person name="Kavagutti S V."/>
        </authorList>
    </citation>
    <scope>NUCLEOTIDE SEQUENCE</scope>
</reference>
<dbReference type="EMBL" id="CAEZYH010000150">
    <property type="protein sequence ID" value="CAB4735040.1"/>
    <property type="molecule type" value="Genomic_DNA"/>
</dbReference>
<protein>
    <submittedName>
        <fullName evidence="3">Unannotated protein</fullName>
    </submittedName>
</protein>
<dbReference type="EMBL" id="CAFBPS010000187">
    <property type="protein sequence ID" value="CAB5036962.1"/>
    <property type="molecule type" value="Genomic_DNA"/>
</dbReference>
<accession>A0A6J6WTZ7</accession>
<evidence type="ECO:0000313" key="2">
    <source>
        <dbReference type="EMBL" id="CAB4735040.1"/>
    </source>
</evidence>
<dbReference type="AlphaFoldDB" id="A0A6J6WTZ7"/>
<keyword evidence="1" id="KW-0472">Membrane</keyword>
<dbReference type="EMBL" id="CAFBLJ010000069">
    <property type="protein sequence ID" value="CAB4875785.1"/>
    <property type="molecule type" value="Genomic_DNA"/>
</dbReference>
<evidence type="ECO:0000313" key="5">
    <source>
        <dbReference type="EMBL" id="CAB4875785.1"/>
    </source>
</evidence>
<name>A0A6J6WTZ7_9ZZZZ</name>
<evidence type="ECO:0000313" key="7">
    <source>
        <dbReference type="EMBL" id="CAB5036962.1"/>
    </source>
</evidence>
<gene>
    <name evidence="2" type="ORF">UFOPK2658_01930</name>
    <name evidence="3" type="ORF">UFOPK2880_01710</name>
    <name evidence="4" type="ORF">UFOPK3004_01429</name>
    <name evidence="5" type="ORF">UFOPK3304_01262</name>
    <name evidence="6" type="ORF">UFOPK3494_01972</name>
    <name evidence="7" type="ORF">UFOPK4134_01691</name>
</gene>
<dbReference type="EMBL" id="CAEZZP010000152">
    <property type="protein sequence ID" value="CAB4785637.1"/>
    <property type="molecule type" value="Genomic_DNA"/>
</dbReference>
<evidence type="ECO:0000313" key="3">
    <source>
        <dbReference type="EMBL" id="CAB4785637.1"/>
    </source>
</evidence>
<organism evidence="3">
    <name type="scientific">freshwater metagenome</name>
    <dbReference type="NCBI Taxonomy" id="449393"/>
    <lineage>
        <taxon>unclassified sequences</taxon>
        <taxon>metagenomes</taxon>
        <taxon>ecological metagenomes</taxon>
    </lineage>
</organism>
<keyword evidence="1" id="KW-1133">Transmembrane helix</keyword>
<feature type="transmembrane region" description="Helical" evidence="1">
    <location>
        <begin position="6"/>
        <end position="26"/>
    </location>
</feature>
<evidence type="ECO:0000256" key="1">
    <source>
        <dbReference type="SAM" id="Phobius"/>
    </source>
</evidence>